<reference evidence="3 4" key="1">
    <citation type="journal article" date="2023" name="G3 (Bethesda)">
        <title>A chromosome-length genome assembly and annotation of blackberry (Rubus argutus, cv. 'Hillquist').</title>
        <authorList>
            <person name="Bruna T."/>
            <person name="Aryal R."/>
            <person name="Dudchenko O."/>
            <person name="Sargent D.J."/>
            <person name="Mead D."/>
            <person name="Buti M."/>
            <person name="Cavallini A."/>
            <person name="Hytonen T."/>
            <person name="Andres J."/>
            <person name="Pham M."/>
            <person name="Weisz D."/>
            <person name="Mascagni F."/>
            <person name="Usai G."/>
            <person name="Natali L."/>
            <person name="Bassil N."/>
            <person name="Fernandez G.E."/>
            <person name="Lomsadze A."/>
            <person name="Armour M."/>
            <person name="Olukolu B."/>
            <person name="Poorten T."/>
            <person name="Britton C."/>
            <person name="Davik J."/>
            <person name="Ashrafi H."/>
            <person name="Aiden E.L."/>
            <person name="Borodovsky M."/>
            <person name="Worthington M."/>
        </authorList>
    </citation>
    <scope>NUCLEOTIDE SEQUENCE [LARGE SCALE GENOMIC DNA]</scope>
    <source>
        <strain evidence="3">PI 553951</strain>
    </source>
</reference>
<dbReference type="InterPro" id="IPR017451">
    <property type="entry name" value="F-box-assoc_interact_dom"/>
</dbReference>
<organism evidence="3 4">
    <name type="scientific">Rubus argutus</name>
    <name type="common">Southern blackberry</name>
    <dbReference type="NCBI Taxonomy" id="59490"/>
    <lineage>
        <taxon>Eukaryota</taxon>
        <taxon>Viridiplantae</taxon>
        <taxon>Streptophyta</taxon>
        <taxon>Embryophyta</taxon>
        <taxon>Tracheophyta</taxon>
        <taxon>Spermatophyta</taxon>
        <taxon>Magnoliopsida</taxon>
        <taxon>eudicotyledons</taxon>
        <taxon>Gunneridae</taxon>
        <taxon>Pentapetalae</taxon>
        <taxon>rosids</taxon>
        <taxon>fabids</taxon>
        <taxon>Rosales</taxon>
        <taxon>Rosaceae</taxon>
        <taxon>Rosoideae</taxon>
        <taxon>Rosoideae incertae sedis</taxon>
        <taxon>Rubus</taxon>
    </lineage>
</organism>
<comment type="caution">
    <text evidence="3">The sequence shown here is derived from an EMBL/GenBank/DDBJ whole genome shotgun (WGS) entry which is preliminary data.</text>
</comment>
<dbReference type="InterPro" id="IPR013187">
    <property type="entry name" value="F-box-assoc_dom_typ3"/>
</dbReference>
<evidence type="ECO:0000259" key="1">
    <source>
        <dbReference type="Pfam" id="PF00646"/>
    </source>
</evidence>
<dbReference type="Pfam" id="PF08268">
    <property type="entry name" value="FBA_3"/>
    <property type="match status" value="1"/>
</dbReference>
<dbReference type="PANTHER" id="PTHR31111">
    <property type="entry name" value="BNAA05G37150D PROTEIN-RELATED"/>
    <property type="match status" value="1"/>
</dbReference>
<feature type="domain" description="F-box associated beta-propeller type 3" evidence="2">
    <location>
        <begin position="124"/>
        <end position="311"/>
    </location>
</feature>
<dbReference type="InterPro" id="IPR001810">
    <property type="entry name" value="F-box_dom"/>
</dbReference>
<dbReference type="SUPFAM" id="SSF81383">
    <property type="entry name" value="F-box domain"/>
    <property type="match status" value="1"/>
</dbReference>
<dbReference type="Proteomes" id="UP001457282">
    <property type="component" value="Unassembled WGS sequence"/>
</dbReference>
<dbReference type="PANTHER" id="PTHR31111:SF136">
    <property type="entry name" value="F-BOX ASSOCIATED DOMAIN-CONTAINING PROTEIN"/>
    <property type="match status" value="1"/>
</dbReference>
<evidence type="ECO:0008006" key="5">
    <source>
        <dbReference type="Google" id="ProtNLM"/>
    </source>
</evidence>
<evidence type="ECO:0000313" key="3">
    <source>
        <dbReference type="EMBL" id="KAK9920072.1"/>
    </source>
</evidence>
<proteinExistence type="predicted"/>
<dbReference type="InterPro" id="IPR036047">
    <property type="entry name" value="F-box-like_dom_sf"/>
</dbReference>
<dbReference type="Pfam" id="PF00646">
    <property type="entry name" value="F-box"/>
    <property type="match status" value="1"/>
</dbReference>
<evidence type="ECO:0000259" key="2">
    <source>
        <dbReference type="Pfam" id="PF08268"/>
    </source>
</evidence>
<protein>
    <recommendedName>
        <fullName evidence="5">F-box domain-containing protein</fullName>
    </recommendedName>
</protein>
<accession>A0AAW1W9R7</accession>
<evidence type="ECO:0000313" key="4">
    <source>
        <dbReference type="Proteomes" id="UP001457282"/>
    </source>
</evidence>
<sequence>MDRGQLPMDVLADIVVRLPAESVCCIQCVSKALLDMVDHHSFVTRHTGLLVATNAVHQVPQLMFFTRSYVPYPGTTGEHYVAFQSIKFDGSTSALTRGNFAISVTPLDRFERAIYRVTFVFCNLIGFISNRSGFFLINPLKGEVLRLPSDNPQRPNSEVLGTYYGMGFDNITNTYKIVCVTGIYSTVPETWFTQILVLGTSSWRDISSVPPCALSTQRRVCAYGDTHWLTLCDLRTCYIISFDFKKEEFYCLPHPVLQSSNDHLNLFVHLHLLTLRGSLAMVDTSSSTGSTMNMDIWMLKDYDKKEWTRDYSINLEMPPNLHPKFGATDFTCDQWEHGIFFKNFRQIPTFFLDLRCLSICPVIFGSGDFTNLFSYTGSLISLKDYRNSVEAETGSGSLKSYGKLIEGDAQGLSLSEKHVLRRISFI</sequence>
<name>A0AAW1W9R7_RUBAR</name>
<keyword evidence="4" id="KW-1185">Reference proteome</keyword>
<feature type="domain" description="F-box" evidence="1">
    <location>
        <begin position="5"/>
        <end position="42"/>
    </location>
</feature>
<gene>
    <name evidence="3" type="ORF">M0R45_028635</name>
</gene>
<dbReference type="NCBIfam" id="TIGR01640">
    <property type="entry name" value="F_box_assoc_1"/>
    <property type="match status" value="1"/>
</dbReference>
<dbReference type="EMBL" id="JBEDUW010000006">
    <property type="protein sequence ID" value="KAK9920072.1"/>
    <property type="molecule type" value="Genomic_DNA"/>
</dbReference>
<dbReference type="AlphaFoldDB" id="A0AAW1W9R7"/>